<accession>A0ABV0R4B6</accession>
<organism evidence="1 2">
    <name type="scientific">Xenoophorus captivus</name>
    <dbReference type="NCBI Taxonomy" id="1517983"/>
    <lineage>
        <taxon>Eukaryota</taxon>
        <taxon>Metazoa</taxon>
        <taxon>Chordata</taxon>
        <taxon>Craniata</taxon>
        <taxon>Vertebrata</taxon>
        <taxon>Euteleostomi</taxon>
        <taxon>Actinopterygii</taxon>
        <taxon>Neopterygii</taxon>
        <taxon>Teleostei</taxon>
        <taxon>Neoteleostei</taxon>
        <taxon>Acanthomorphata</taxon>
        <taxon>Ovalentaria</taxon>
        <taxon>Atherinomorphae</taxon>
        <taxon>Cyprinodontiformes</taxon>
        <taxon>Goodeidae</taxon>
        <taxon>Xenoophorus</taxon>
    </lineage>
</organism>
<reference evidence="1 2" key="1">
    <citation type="submission" date="2021-06" db="EMBL/GenBank/DDBJ databases">
        <authorList>
            <person name="Palmer J.M."/>
        </authorList>
    </citation>
    <scope>NUCLEOTIDE SEQUENCE [LARGE SCALE GENOMIC DNA]</scope>
    <source>
        <strain evidence="1 2">XC_2019</strain>
        <tissue evidence="1">Muscle</tissue>
    </source>
</reference>
<keyword evidence="2" id="KW-1185">Reference proteome</keyword>
<evidence type="ECO:0000313" key="1">
    <source>
        <dbReference type="EMBL" id="MEQ2202970.1"/>
    </source>
</evidence>
<gene>
    <name evidence="1" type="ORF">XENOCAPTIV_021710</name>
</gene>
<dbReference type="EMBL" id="JAHRIN010034085">
    <property type="protein sequence ID" value="MEQ2202970.1"/>
    <property type="molecule type" value="Genomic_DNA"/>
</dbReference>
<proteinExistence type="predicted"/>
<protein>
    <submittedName>
        <fullName evidence="1">Uncharacterized protein</fullName>
    </submittedName>
</protein>
<name>A0ABV0R4B6_9TELE</name>
<feature type="non-terminal residue" evidence="1">
    <location>
        <position position="1"/>
    </location>
</feature>
<dbReference type="Proteomes" id="UP001434883">
    <property type="component" value="Unassembled WGS sequence"/>
</dbReference>
<sequence length="122" mass="13995">QHGKTFTHCNTQTHSLEPSAALTECVGGGGSRGVGFHWGVTWSSRSSKRRILKRLITQDVAQKFCEMQRECPDVDVATRCHNNYCSGVDQSRKYTRSIFFMKRTHYFVNPEEYDLLPSHLQI</sequence>
<comment type="caution">
    <text evidence="1">The sequence shown here is derived from an EMBL/GenBank/DDBJ whole genome shotgun (WGS) entry which is preliminary data.</text>
</comment>
<evidence type="ECO:0000313" key="2">
    <source>
        <dbReference type="Proteomes" id="UP001434883"/>
    </source>
</evidence>